<keyword evidence="3" id="KW-1185">Reference proteome</keyword>
<feature type="region of interest" description="Disordered" evidence="1">
    <location>
        <begin position="1"/>
        <end position="22"/>
    </location>
</feature>
<dbReference type="Proteomes" id="UP001632038">
    <property type="component" value="Unassembled WGS sequence"/>
</dbReference>
<accession>A0ABD3BTY3</accession>
<name>A0ABD3BTY3_9LAMI</name>
<evidence type="ECO:0000256" key="1">
    <source>
        <dbReference type="SAM" id="MobiDB-lite"/>
    </source>
</evidence>
<comment type="caution">
    <text evidence="2">The sequence shown here is derived from an EMBL/GenBank/DDBJ whole genome shotgun (WGS) entry which is preliminary data.</text>
</comment>
<dbReference type="EMBL" id="JAVIJP010000066">
    <property type="protein sequence ID" value="KAL3620759.1"/>
    <property type="molecule type" value="Genomic_DNA"/>
</dbReference>
<organism evidence="2 3">
    <name type="scientific">Castilleja foliolosa</name>
    <dbReference type="NCBI Taxonomy" id="1961234"/>
    <lineage>
        <taxon>Eukaryota</taxon>
        <taxon>Viridiplantae</taxon>
        <taxon>Streptophyta</taxon>
        <taxon>Embryophyta</taxon>
        <taxon>Tracheophyta</taxon>
        <taxon>Spermatophyta</taxon>
        <taxon>Magnoliopsida</taxon>
        <taxon>eudicotyledons</taxon>
        <taxon>Gunneridae</taxon>
        <taxon>Pentapetalae</taxon>
        <taxon>asterids</taxon>
        <taxon>lamiids</taxon>
        <taxon>Lamiales</taxon>
        <taxon>Orobanchaceae</taxon>
        <taxon>Pedicularideae</taxon>
        <taxon>Castillejinae</taxon>
        <taxon>Castilleja</taxon>
    </lineage>
</organism>
<evidence type="ECO:0008006" key="4">
    <source>
        <dbReference type="Google" id="ProtNLM"/>
    </source>
</evidence>
<feature type="compositionally biased region" description="Basic residues" evidence="1">
    <location>
        <begin position="8"/>
        <end position="21"/>
    </location>
</feature>
<dbReference type="AlphaFoldDB" id="A0ABD3BTY3"/>
<proteinExistence type="predicted"/>
<evidence type="ECO:0000313" key="2">
    <source>
        <dbReference type="EMBL" id="KAL3620759.1"/>
    </source>
</evidence>
<evidence type="ECO:0000313" key="3">
    <source>
        <dbReference type="Proteomes" id="UP001632038"/>
    </source>
</evidence>
<gene>
    <name evidence="2" type="ORF">CASFOL_035671</name>
</gene>
<reference evidence="3" key="1">
    <citation type="journal article" date="2024" name="IScience">
        <title>Strigolactones Initiate the Formation of Haustorium-like Structures in Castilleja.</title>
        <authorList>
            <person name="Buerger M."/>
            <person name="Peterson D."/>
            <person name="Chory J."/>
        </authorList>
    </citation>
    <scope>NUCLEOTIDE SEQUENCE [LARGE SCALE GENOMIC DNA]</scope>
</reference>
<protein>
    <recommendedName>
        <fullName evidence="4">MADS-box domain-containing protein</fullName>
    </recommendedName>
</protein>
<feature type="compositionally biased region" description="Polar residues" evidence="1">
    <location>
        <begin position="66"/>
        <end position="79"/>
    </location>
</feature>
<feature type="region of interest" description="Disordered" evidence="1">
    <location>
        <begin position="61"/>
        <end position="82"/>
    </location>
</feature>
<sequence length="149" mass="16896">MSSSRQPSRPRAKQGRHRRNIKIPAGSEYAVIALTKDNEAYTFANPDVKSVVRRFLAVYPPPTDISGGSTDGRQSSNLVQKENEEKLAQLEKQLEVEMARKKELDREKKIIDDNVAKMSYEELEVLKGKLIEFKKSFEAAYGVKRGENP</sequence>